<feature type="compositionally biased region" description="Gly residues" evidence="9">
    <location>
        <begin position="772"/>
        <end position="783"/>
    </location>
</feature>
<reference evidence="12 13" key="2">
    <citation type="journal article" date="2014" name="J. Gen. Appl. Microbiol.">
        <title>The early diverging ascomycetous budding yeast Saitoella complicata has three histone deacetylases belonging to the Clr6, Hos2, and Rpd3 lineages.</title>
        <authorList>
            <person name="Nishida H."/>
            <person name="Matsumoto T."/>
            <person name="Kondo S."/>
            <person name="Hamamoto M."/>
            <person name="Yoshikawa H."/>
        </authorList>
    </citation>
    <scope>NUCLEOTIDE SEQUENCE [LARGE SCALE GENOMIC DNA]</scope>
    <source>
        <strain evidence="12 13">NRRL Y-17804</strain>
    </source>
</reference>
<dbReference type="Gene3D" id="3.40.30.10">
    <property type="entry name" value="Glutaredoxin"/>
    <property type="match status" value="1"/>
</dbReference>
<dbReference type="Pfam" id="PF06687">
    <property type="entry name" value="SUR7"/>
    <property type="match status" value="1"/>
</dbReference>
<dbReference type="InterPro" id="IPR036249">
    <property type="entry name" value="Thioredoxin-like_sf"/>
</dbReference>
<keyword evidence="4" id="KW-0049">Antioxidant</keyword>
<feature type="compositionally biased region" description="Low complexity" evidence="9">
    <location>
        <begin position="642"/>
        <end position="653"/>
    </location>
</feature>
<keyword evidence="5" id="KW-0560">Oxidoreductase</keyword>
<evidence type="ECO:0000313" key="12">
    <source>
        <dbReference type="EMBL" id="GAO52463.1"/>
    </source>
</evidence>
<keyword evidence="7" id="KW-0676">Redox-active center</keyword>
<feature type="transmembrane region" description="Helical" evidence="10">
    <location>
        <begin position="215"/>
        <end position="241"/>
    </location>
</feature>
<feature type="region of interest" description="Disordered" evidence="9">
    <location>
        <begin position="364"/>
        <end position="446"/>
    </location>
</feature>
<dbReference type="InterPro" id="IPR000866">
    <property type="entry name" value="AhpC/TSA"/>
</dbReference>
<evidence type="ECO:0000256" key="8">
    <source>
        <dbReference type="ARBA" id="ARBA00049091"/>
    </source>
</evidence>
<protein>
    <recommendedName>
        <fullName evidence="2">thioredoxin-dependent peroxiredoxin</fullName>
        <ecNumber evidence="2">1.11.1.24</ecNumber>
    </recommendedName>
</protein>
<feature type="domain" description="Thioredoxin" evidence="11">
    <location>
        <begin position="856"/>
        <end position="1014"/>
    </location>
</feature>
<dbReference type="GO" id="GO:0034599">
    <property type="term" value="P:cellular response to oxidative stress"/>
    <property type="evidence" value="ECO:0007669"/>
    <property type="project" value="UniProtKB-ARBA"/>
</dbReference>
<keyword evidence="13" id="KW-1185">Reference proteome</keyword>
<evidence type="ECO:0000256" key="7">
    <source>
        <dbReference type="ARBA" id="ARBA00023284"/>
    </source>
</evidence>
<comment type="similarity">
    <text evidence="1">Belongs to the peroxiredoxin family. AhpC/Prx1 subfamily.</text>
</comment>
<dbReference type="InterPro" id="IPR050217">
    <property type="entry name" value="Peroxiredoxin"/>
</dbReference>
<keyword evidence="10" id="KW-0472">Membrane</keyword>
<evidence type="ECO:0000256" key="10">
    <source>
        <dbReference type="SAM" id="Phobius"/>
    </source>
</evidence>
<dbReference type="STRING" id="698492.A0A0E9NRQ5"/>
<dbReference type="GO" id="GO:0005886">
    <property type="term" value="C:plasma membrane"/>
    <property type="evidence" value="ECO:0007669"/>
    <property type="project" value="InterPro"/>
</dbReference>
<keyword evidence="3" id="KW-0575">Peroxidase</keyword>
<dbReference type="InterPro" id="IPR009571">
    <property type="entry name" value="SUR7/Rim9-like_fungi"/>
</dbReference>
<evidence type="ECO:0000313" key="13">
    <source>
        <dbReference type="Proteomes" id="UP000033140"/>
    </source>
</evidence>
<evidence type="ECO:0000256" key="9">
    <source>
        <dbReference type="SAM" id="MobiDB-lite"/>
    </source>
</evidence>
<dbReference type="GO" id="GO:0008379">
    <property type="term" value="F:thioredoxin peroxidase activity"/>
    <property type="evidence" value="ECO:0007669"/>
    <property type="project" value="TreeGrafter"/>
</dbReference>
<feature type="transmembrane region" description="Helical" evidence="10">
    <location>
        <begin position="77"/>
        <end position="95"/>
    </location>
</feature>
<dbReference type="EC" id="1.11.1.24" evidence="2"/>
<feature type="compositionally biased region" description="Gly residues" evidence="9">
    <location>
        <begin position="723"/>
        <end position="745"/>
    </location>
</feature>
<feature type="compositionally biased region" description="Polar residues" evidence="9">
    <location>
        <begin position="695"/>
        <end position="709"/>
    </location>
</feature>
<sequence>MSGQVDVAISIYRSTSQVGLCAAAEVRPRRIYRHGYNLRPNKSSKQVLARTLHVPFQTRTSATMASHRSRAVTPGSLFLLAAFVLLLLSVISAPVTRFSKLGEDSAFTYGVLGYCPIGSGSCSSAGVGYDFPSGADTDYLLSSIRGTLAKILVVHIPAAALTLINLIFAGFAHLRSGAHSPRYLCFVAVLPLVSSIITLLAFVIDILVFWPHCAWGTWITLAAFILNMFASLLICCASRTVRNRKARKRSIDQDADMNAADYYSQQRALDSELATADANSLPKFASFEAPSNRTLNEPVGGSTTKLPLIAAEERVPLNPTLPNLSRAPSGFQTGDEEEHLGMMSDASRVGTPRRDFTRNVPMRTLTASPGQQGFPMPPQRGPGGGYGPLNNATPPPGRNFHLPRRIPSDPRMRPHEDSPPPMPMGMGTRRPSDPRTRPPGPMGGGAPPMPAMTMGGGGARALRRTSSQEMLNPGAMAAMAVDASPASVRSDGMSPMGRGRMGPPSYVTNEGGLPMGMNPGPPPPMPPPPMPPPHMSGSGGPGPPRPMGPPMPMPGQGPGPGPMSMGMGMRKSPSMPQEGFAPGPGTGIHRPASTTESGDYIPPRTFWSRPGRRDQSDPNLAAALGNPQPSFARDHAHGRTTSGASGVSAASGGYYEDVDPQYDNENADIAHPLPNLPAEGGGVGLNAGAGPMSPAASTSSHFTSISQRPVNPRYHSPSPTGRVRGGGQGAGAGAGAGAGGGGGLSPPGPPKPDVLSGNPDFEIALPKRGKGPGRMGGPMGGLSGNPDFEVGGRGGMRGFRCLESGRELHVIRTQVAPEAQNCYIIPPPQPPPSFAFSLSSTITTISTSTSIITMVARVQHPAPTFKTTAVIDGAFEDVSLEQYKGKWVLLGFIPLAFTFVCPTEIVAFSEAASKFTERNTQVLFASVDSEYSLLAWTNTARKEGGLGPVNIPLLSDKAHKIAKDYGVLLEEEGVALRGLFLIDPEGKVRQITINDLPVGRSVDEALRLVDAFQFVEQYGEVCSFLSIILI</sequence>
<dbReference type="GO" id="GO:0045454">
    <property type="term" value="P:cell redox homeostasis"/>
    <property type="evidence" value="ECO:0007669"/>
    <property type="project" value="TreeGrafter"/>
</dbReference>
<keyword evidence="10" id="KW-0812">Transmembrane</keyword>
<organism evidence="12 13">
    <name type="scientific">Saitoella complicata (strain BCRC 22490 / CBS 7301 / JCM 7358 / NBRC 10748 / NRRL Y-17804)</name>
    <dbReference type="NCBI Taxonomy" id="698492"/>
    <lineage>
        <taxon>Eukaryota</taxon>
        <taxon>Fungi</taxon>
        <taxon>Dikarya</taxon>
        <taxon>Ascomycota</taxon>
        <taxon>Taphrinomycotina</taxon>
        <taxon>Taphrinomycotina incertae sedis</taxon>
        <taxon>Saitoella</taxon>
    </lineage>
</organism>
<dbReference type="PROSITE" id="PS51352">
    <property type="entry name" value="THIOREDOXIN_2"/>
    <property type="match status" value="1"/>
</dbReference>
<keyword evidence="6" id="KW-1015">Disulfide bond</keyword>
<feature type="compositionally biased region" description="Low complexity" evidence="9">
    <location>
        <begin position="562"/>
        <end position="576"/>
    </location>
</feature>
<feature type="compositionally biased region" description="Acidic residues" evidence="9">
    <location>
        <begin position="656"/>
        <end position="666"/>
    </location>
</feature>
<dbReference type="InterPro" id="IPR013766">
    <property type="entry name" value="Thioredoxin_domain"/>
</dbReference>
<feature type="region of interest" description="Disordered" evidence="9">
    <location>
        <begin position="519"/>
        <end position="789"/>
    </location>
</feature>
<feature type="compositionally biased region" description="Basic and acidic residues" evidence="9">
    <location>
        <begin position="406"/>
        <end position="418"/>
    </location>
</feature>
<dbReference type="PANTHER" id="PTHR10681">
    <property type="entry name" value="THIOREDOXIN PEROXIDASE"/>
    <property type="match status" value="1"/>
</dbReference>
<dbReference type="PANTHER" id="PTHR10681:SF171">
    <property type="entry name" value="PEROXIREDOXIN 4"/>
    <property type="match status" value="1"/>
</dbReference>
<dbReference type="GO" id="GO:0005829">
    <property type="term" value="C:cytosol"/>
    <property type="evidence" value="ECO:0007669"/>
    <property type="project" value="TreeGrafter"/>
</dbReference>
<dbReference type="AlphaFoldDB" id="A0A0E9NRQ5"/>
<keyword evidence="10" id="KW-1133">Transmembrane helix</keyword>
<reference evidence="12 13" key="3">
    <citation type="journal article" date="2015" name="Genome Announc.">
        <title>Draft Genome Sequence of the Archiascomycetous Yeast Saitoella complicata.</title>
        <authorList>
            <person name="Yamauchi K."/>
            <person name="Kondo S."/>
            <person name="Hamamoto M."/>
            <person name="Takahashi Y."/>
            <person name="Ogura Y."/>
            <person name="Hayashi T."/>
            <person name="Nishida H."/>
        </authorList>
    </citation>
    <scope>NUCLEOTIDE SEQUENCE [LARGE SCALE GENOMIC DNA]</scope>
    <source>
        <strain evidence="12 13">NRRL Y-17804</strain>
    </source>
</reference>
<gene>
    <name evidence="12" type="ORF">G7K_6538-t1</name>
</gene>
<dbReference type="Proteomes" id="UP000033140">
    <property type="component" value="Unassembled WGS sequence"/>
</dbReference>
<feature type="transmembrane region" description="Helical" evidence="10">
    <location>
        <begin position="148"/>
        <end position="171"/>
    </location>
</feature>
<dbReference type="SUPFAM" id="SSF52833">
    <property type="entry name" value="Thioredoxin-like"/>
    <property type="match status" value="1"/>
</dbReference>
<reference evidence="12 13" key="1">
    <citation type="journal article" date="2011" name="J. Gen. Appl. Microbiol.">
        <title>Draft genome sequencing of the enigmatic yeast Saitoella complicata.</title>
        <authorList>
            <person name="Nishida H."/>
            <person name="Hamamoto M."/>
            <person name="Sugiyama J."/>
        </authorList>
    </citation>
    <scope>NUCLEOTIDE SEQUENCE [LARGE SCALE GENOMIC DNA]</scope>
    <source>
        <strain evidence="12 13">NRRL Y-17804</strain>
    </source>
</reference>
<evidence type="ECO:0000259" key="11">
    <source>
        <dbReference type="PROSITE" id="PS51352"/>
    </source>
</evidence>
<evidence type="ECO:0000256" key="3">
    <source>
        <dbReference type="ARBA" id="ARBA00022559"/>
    </source>
</evidence>
<dbReference type="EMBL" id="BACD03000070">
    <property type="protein sequence ID" value="GAO52463.1"/>
    <property type="molecule type" value="Genomic_DNA"/>
</dbReference>
<dbReference type="GO" id="GO:0042744">
    <property type="term" value="P:hydrogen peroxide catabolic process"/>
    <property type="evidence" value="ECO:0007669"/>
    <property type="project" value="TreeGrafter"/>
</dbReference>
<evidence type="ECO:0000256" key="6">
    <source>
        <dbReference type="ARBA" id="ARBA00023157"/>
    </source>
</evidence>
<feature type="compositionally biased region" description="Pro residues" evidence="9">
    <location>
        <begin position="541"/>
        <end position="561"/>
    </location>
</feature>
<evidence type="ECO:0000256" key="5">
    <source>
        <dbReference type="ARBA" id="ARBA00023002"/>
    </source>
</evidence>
<dbReference type="Pfam" id="PF00578">
    <property type="entry name" value="AhpC-TSA"/>
    <property type="match status" value="1"/>
</dbReference>
<name>A0A0E9NRQ5_SAICN</name>
<feature type="compositionally biased region" description="Pro residues" evidence="9">
    <location>
        <begin position="519"/>
        <end position="534"/>
    </location>
</feature>
<evidence type="ECO:0000256" key="1">
    <source>
        <dbReference type="ARBA" id="ARBA00009796"/>
    </source>
</evidence>
<comment type="catalytic activity">
    <reaction evidence="8">
        <text>a hydroperoxide + [thioredoxin]-dithiol = an alcohol + [thioredoxin]-disulfide + H2O</text>
        <dbReference type="Rhea" id="RHEA:62620"/>
        <dbReference type="Rhea" id="RHEA-COMP:10698"/>
        <dbReference type="Rhea" id="RHEA-COMP:10700"/>
        <dbReference type="ChEBI" id="CHEBI:15377"/>
        <dbReference type="ChEBI" id="CHEBI:29950"/>
        <dbReference type="ChEBI" id="CHEBI:30879"/>
        <dbReference type="ChEBI" id="CHEBI:35924"/>
        <dbReference type="ChEBI" id="CHEBI:50058"/>
        <dbReference type="EC" id="1.11.1.24"/>
    </reaction>
</comment>
<dbReference type="OMA" id="LPHNTWQ"/>
<dbReference type="FunFam" id="3.40.30.10:FF:000003">
    <property type="entry name" value="Peroxiredoxin 1"/>
    <property type="match status" value="1"/>
</dbReference>
<feature type="transmembrane region" description="Helical" evidence="10">
    <location>
        <begin position="183"/>
        <end position="209"/>
    </location>
</feature>
<comment type="caution">
    <text evidence="12">The sequence shown here is derived from an EMBL/GenBank/DDBJ whole genome shotgun (WGS) entry which is preliminary data.</text>
</comment>
<evidence type="ECO:0000256" key="2">
    <source>
        <dbReference type="ARBA" id="ARBA00013017"/>
    </source>
</evidence>
<proteinExistence type="inferred from homology"/>
<dbReference type="CDD" id="cd03015">
    <property type="entry name" value="PRX_Typ2cys"/>
    <property type="match status" value="1"/>
</dbReference>
<accession>A0A0E9NRQ5</accession>
<evidence type="ECO:0000256" key="4">
    <source>
        <dbReference type="ARBA" id="ARBA00022862"/>
    </source>
</evidence>